<name>A0A6B0UWC4_IXORI</name>
<reference evidence="1" key="1">
    <citation type="submission" date="2019-12" db="EMBL/GenBank/DDBJ databases">
        <title>An insight into the sialome of adult female Ixodes ricinus ticks feeding for 6 days.</title>
        <authorList>
            <person name="Perner J."/>
            <person name="Ribeiro J.M.C."/>
        </authorList>
    </citation>
    <scope>NUCLEOTIDE SEQUENCE</scope>
    <source>
        <strain evidence="1">Semi-engorged</strain>
        <tissue evidence="1">Salivary glands</tissue>
    </source>
</reference>
<organism evidence="1">
    <name type="scientific">Ixodes ricinus</name>
    <name type="common">Common tick</name>
    <name type="synonym">Acarus ricinus</name>
    <dbReference type="NCBI Taxonomy" id="34613"/>
    <lineage>
        <taxon>Eukaryota</taxon>
        <taxon>Metazoa</taxon>
        <taxon>Ecdysozoa</taxon>
        <taxon>Arthropoda</taxon>
        <taxon>Chelicerata</taxon>
        <taxon>Arachnida</taxon>
        <taxon>Acari</taxon>
        <taxon>Parasitiformes</taxon>
        <taxon>Ixodida</taxon>
        <taxon>Ixodoidea</taxon>
        <taxon>Ixodidae</taxon>
        <taxon>Ixodinae</taxon>
        <taxon>Ixodes</taxon>
    </lineage>
</organism>
<dbReference type="EMBL" id="GIFC01012074">
    <property type="protein sequence ID" value="MXU94157.1"/>
    <property type="molecule type" value="Transcribed_RNA"/>
</dbReference>
<protein>
    <submittedName>
        <fullName evidence="1">Uncharacterized protein</fullName>
    </submittedName>
</protein>
<dbReference type="AlphaFoldDB" id="A0A6B0UWC4"/>
<evidence type="ECO:0000313" key="1">
    <source>
        <dbReference type="EMBL" id="MXU94157.1"/>
    </source>
</evidence>
<accession>A0A6B0UWC4</accession>
<sequence>MVQMLLPSGRGRPCRTRAPFPYGHLCAHTSTSYGQARAGITRTARALATVATVEPGGTAVPAATTEFEVPTERVVLTRVPRGLGNTPLADSVKPRRSAGLTESTSACAHATQRLTWTRSAGSLSVLPGHSTALRAPWVSGRALLCFGYQCVDTFMRCL</sequence>
<proteinExistence type="predicted"/>